<reference evidence="3 4" key="1">
    <citation type="submission" date="2024-10" db="EMBL/GenBank/DDBJ databases">
        <title>Updated reference genomes for cyclostephanoid diatoms.</title>
        <authorList>
            <person name="Roberts W.R."/>
            <person name="Alverson A.J."/>
        </authorList>
    </citation>
    <scope>NUCLEOTIDE SEQUENCE [LARGE SCALE GENOMIC DNA]</scope>
    <source>
        <strain evidence="3 4">AJA228-03</strain>
    </source>
</reference>
<evidence type="ECO:0000313" key="3">
    <source>
        <dbReference type="EMBL" id="KAL3821732.1"/>
    </source>
</evidence>
<evidence type="ECO:0000313" key="4">
    <source>
        <dbReference type="Proteomes" id="UP001530377"/>
    </source>
</evidence>
<dbReference type="PROSITE" id="PS50280">
    <property type="entry name" value="SET"/>
    <property type="match status" value="1"/>
</dbReference>
<evidence type="ECO:0000256" key="1">
    <source>
        <dbReference type="SAM" id="SignalP"/>
    </source>
</evidence>
<keyword evidence="4" id="KW-1185">Reference proteome</keyword>
<organism evidence="3 4">
    <name type="scientific">Cyclostephanos tholiformis</name>
    <dbReference type="NCBI Taxonomy" id="382380"/>
    <lineage>
        <taxon>Eukaryota</taxon>
        <taxon>Sar</taxon>
        <taxon>Stramenopiles</taxon>
        <taxon>Ochrophyta</taxon>
        <taxon>Bacillariophyta</taxon>
        <taxon>Coscinodiscophyceae</taxon>
        <taxon>Thalassiosirophycidae</taxon>
        <taxon>Stephanodiscales</taxon>
        <taxon>Stephanodiscaceae</taxon>
        <taxon>Cyclostephanos</taxon>
    </lineage>
</organism>
<sequence length="635" mass="70440">MMQLPSTVVLFITLVSSSSASFFASKNDPLDRCGIYLAESSTDHTLGNFAGRAFERDDSIGSSEAIVQILDIRHHNMESGILIENFLRTMWSGDATAGSGEGLEVVSAVGGPSFSSTGHVGMINAVIYHPSTLLRTDSDLIASGYDEITSPGRGAFTMYHNLTLLAVDKIPAGMEIFLDFGAEYNNYANPEQPNIDDYRKMDEGMQKMVEFFNKHAENIGEVAANEVYDFMKKDVLDLTAEERAPAARALLPDTYHGLQAIIDVGGSALYNNPEVVKDLDWLKMNGYCQDNLVVGISKIAHAGRGAFAARSMKRGEVVSAMPLVPLNNGKDALIMIDDEEDSEDGDEPTQSYQLLINYMLEHPKSSSLFFSAGAMTNYINHGGKNANVKMIWSTKAWSNVEGARKTSVEELSQFGPIDMILELVATRPIMKGEEVLLDYGDRWEAAWKEHVRTWKAAATIVKTAMALNEIHHGVGKPPYPFPTEREMANDKIDEMKNVLLKCLILIDEDKVDRRRNQDGTRTNVYPWIPHPVAGESRLKTDSAIRGVNRADCVIVDRSGNEASGYKYVVKPSAEADAKKILVKNVPHYAIRYVDKPYTNPQYELGSFRHTIQFPDDIFPKAWRDLDGVSDSRDEL</sequence>
<dbReference type="Proteomes" id="UP001530377">
    <property type="component" value="Unassembled WGS sequence"/>
</dbReference>
<dbReference type="SUPFAM" id="SSF82199">
    <property type="entry name" value="SET domain"/>
    <property type="match status" value="1"/>
</dbReference>
<gene>
    <name evidence="3" type="ORF">ACHAXA_008468</name>
</gene>
<name>A0ABD3SB37_9STRA</name>
<keyword evidence="1" id="KW-0732">Signal</keyword>
<dbReference type="EMBL" id="JALLPB020000086">
    <property type="protein sequence ID" value="KAL3821732.1"/>
    <property type="molecule type" value="Genomic_DNA"/>
</dbReference>
<dbReference type="Pfam" id="PF00856">
    <property type="entry name" value="SET"/>
    <property type="match status" value="1"/>
</dbReference>
<dbReference type="Gene3D" id="2.170.270.10">
    <property type="entry name" value="SET domain"/>
    <property type="match status" value="1"/>
</dbReference>
<proteinExistence type="predicted"/>
<dbReference type="AlphaFoldDB" id="A0ABD3SB37"/>
<feature type="chain" id="PRO_5044888057" description="SET domain-containing protein" evidence="1">
    <location>
        <begin position="21"/>
        <end position="635"/>
    </location>
</feature>
<comment type="caution">
    <text evidence="3">The sequence shown here is derived from an EMBL/GenBank/DDBJ whole genome shotgun (WGS) entry which is preliminary data.</text>
</comment>
<feature type="domain" description="SET" evidence="2">
    <location>
        <begin position="290"/>
        <end position="440"/>
    </location>
</feature>
<dbReference type="InterPro" id="IPR001214">
    <property type="entry name" value="SET_dom"/>
</dbReference>
<dbReference type="InterPro" id="IPR046341">
    <property type="entry name" value="SET_dom_sf"/>
</dbReference>
<feature type="signal peptide" evidence="1">
    <location>
        <begin position="1"/>
        <end position="20"/>
    </location>
</feature>
<protein>
    <recommendedName>
        <fullName evidence="2">SET domain-containing protein</fullName>
    </recommendedName>
</protein>
<accession>A0ABD3SB37</accession>
<evidence type="ECO:0000259" key="2">
    <source>
        <dbReference type="PROSITE" id="PS50280"/>
    </source>
</evidence>